<organism evidence="2 3">
    <name type="scientific">Bugula neritina</name>
    <name type="common">Brown bryozoan</name>
    <name type="synonym">Sertularia neritina</name>
    <dbReference type="NCBI Taxonomy" id="10212"/>
    <lineage>
        <taxon>Eukaryota</taxon>
        <taxon>Metazoa</taxon>
        <taxon>Spiralia</taxon>
        <taxon>Lophotrochozoa</taxon>
        <taxon>Bryozoa</taxon>
        <taxon>Gymnolaemata</taxon>
        <taxon>Cheilostomatida</taxon>
        <taxon>Flustrina</taxon>
        <taxon>Buguloidea</taxon>
        <taxon>Bugulidae</taxon>
        <taxon>Bugula</taxon>
    </lineage>
</organism>
<sequence>MQEVHLGSTPLAQPGGANNDHLSDQIPDHSSVQVKVHSGGTLGTLMWRFNWGQGILLMTYQQGKSISIPKPSLPC</sequence>
<feature type="region of interest" description="Disordered" evidence="1">
    <location>
        <begin position="1"/>
        <end position="31"/>
    </location>
</feature>
<name>A0A7J7J875_BUGNE</name>
<dbReference type="EMBL" id="VXIV02002930">
    <property type="protein sequence ID" value="KAF6021954.1"/>
    <property type="molecule type" value="Genomic_DNA"/>
</dbReference>
<proteinExistence type="predicted"/>
<keyword evidence="3" id="KW-1185">Reference proteome</keyword>
<accession>A0A7J7J875</accession>
<evidence type="ECO:0000256" key="1">
    <source>
        <dbReference type="SAM" id="MobiDB-lite"/>
    </source>
</evidence>
<gene>
    <name evidence="2" type="ORF">EB796_019740</name>
</gene>
<protein>
    <submittedName>
        <fullName evidence="2">Uncharacterized protein</fullName>
    </submittedName>
</protein>
<dbReference type="AlphaFoldDB" id="A0A7J7J875"/>
<evidence type="ECO:0000313" key="2">
    <source>
        <dbReference type="EMBL" id="KAF6021954.1"/>
    </source>
</evidence>
<dbReference type="Proteomes" id="UP000593567">
    <property type="component" value="Unassembled WGS sequence"/>
</dbReference>
<comment type="caution">
    <text evidence="2">The sequence shown here is derived from an EMBL/GenBank/DDBJ whole genome shotgun (WGS) entry which is preliminary data.</text>
</comment>
<reference evidence="2" key="1">
    <citation type="submission" date="2020-06" db="EMBL/GenBank/DDBJ databases">
        <title>Draft genome of Bugula neritina, a colonial animal packing powerful symbionts and potential medicines.</title>
        <authorList>
            <person name="Rayko M."/>
        </authorList>
    </citation>
    <scope>NUCLEOTIDE SEQUENCE [LARGE SCALE GENOMIC DNA]</scope>
    <source>
        <strain evidence="2">Kwan_BN1</strain>
    </source>
</reference>
<evidence type="ECO:0000313" key="3">
    <source>
        <dbReference type="Proteomes" id="UP000593567"/>
    </source>
</evidence>